<gene>
    <name evidence="6" type="ordered locus">Celly_2539</name>
</gene>
<name>F0RIL2_CELLC</name>
<keyword evidence="2 4" id="KW-1133">Transmembrane helix</keyword>
<feature type="transmembrane region" description="Helical" evidence="4">
    <location>
        <begin position="299"/>
        <end position="315"/>
    </location>
</feature>
<evidence type="ECO:0000256" key="4">
    <source>
        <dbReference type="SAM" id="Phobius"/>
    </source>
</evidence>
<keyword evidence="3 4" id="KW-0472">Membrane</keyword>
<evidence type="ECO:0000256" key="1">
    <source>
        <dbReference type="ARBA" id="ARBA00022692"/>
    </source>
</evidence>
<feature type="transmembrane region" description="Helical" evidence="4">
    <location>
        <begin position="75"/>
        <end position="92"/>
    </location>
</feature>
<dbReference type="InterPro" id="IPR011701">
    <property type="entry name" value="MFS"/>
</dbReference>
<dbReference type="PANTHER" id="PTHR23521:SF3">
    <property type="entry name" value="MFS TRANSPORTER"/>
    <property type="match status" value="1"/>
</dbReference>
<feature type="transmembrane region" description="Helical" evidence="4">
    <location>
        <begin position="98"/>
        <end position="118"/>
    </location>
</feature>
<dbReference type="GO" id="GO:0005886">
    <property type="term" value="C:plasma membrane"/>
    <property type="evidence" value="ECO:0007669"/>
    <property type="project" value="TreeGrafter"/>
</dbReference>
<proteinExistence type="predicted"/>
<evidence type="ECO:0000256" key="3">
    <source>
        <dbReference type="ARBA" id="ARBA00023136"/>
    </source>
</evidence>
<dbReference type="InterPro" id="IPR036259">
    <property type="entry name" value="MFS_trans_sf"/>
</dbReference>
<feature type="transmembrane region" description="Helical" evidence="4">
    <location>
        <begin position="42"/>
        <end position="63"/>
    </location>
</feature>
<dbReference type="RefSeq" id="WP_013622099.1">
    <property type="nucleotide sequence ID" value="NC_015167.1"/>
</dbReference>
<keyword evidence="1 4" id="KW-0812">Transmembrane</keyword>
<protein>
    <submittedName>
        <fullName evidence="6">Major facilitator superfamily MFS_1</fullName>
    </submittedName>
</protein>
<evidence type="ECO:0000313" key="7">
    <source>
        <dbReference type="Proteomes" id="UP000007487"/>
    </source>
</evidence>
<feature type="transmembrane region" description="Helical" evidence="4">
    <location>
        <begin position="276"/>
        <end position="293"/>
    </location>
</feature>
<dbReference type="KEGG" id="cly:Celly_2539"/>
<keyword evidence="7" id="KW-1185">Reference proteome</keyword>
<feature type="domain" description="Major facilitator superfamily (MFS) profile" evidence="5">
    <location>
        <begin position="207"/>
        <end position="394"/>
    </location>
</feature>
<dbReference type="PANTHER" id="PTHR23521">
    <property type="entry name" value="TRANSPORTER MFS SUPERFAMILY"/>
    <property type="match status" value="1"/>
</dbReference>
<dbReference type="EMBL" id="CP002534">
    <property type="protein sequence ID" value="ADY30356.1"/>
    <property type="molecule type" value="Genomic_DNA"/>
</dbReference>
<feature type="transmembrane region" description="Helical" evidence="4">
    <location>
        <begin position="336"/>
        <end position="358"/>
    </location>
</feature>
<organism evidence="6 7">
    <name type="scientific">Cellulophaga lytica (strain ATCC 23178 / DSM 7489 / JCM 8516 / NBRC 14961 / NCIMB 1423 / VKM B-1433 / Cy l20)</name>
    <dbReference type="NCBI Taxonomy" id="867900"/>
    <lineage>
        <taxon>Bacteria</taxon>
        <taxon>Pseudomonadati</taxon>
        <taxon>Bacteroidota</taxon>
        <taxon>Flavobacteriia</taxon>
        <taxon>Flavobacteriales</taxon>
        <taxon>Flavobacteriaceae</taxon>
        <taxon>Cellulophaga</taxon>
    </lineage>
</organism>
<evidence type="ECO:0000256" key="2">
    <source>
        <dbReference type="ARBA" id="ARBA00022989"/>
    </source>
</evidence>
<evidence type="ECO:0000313" key="6">
    <source>
        <dbReference type="EMBL" id="ADY30356.1"/>
    </source>
</evidence>
<dbReference type="SUPFAM" id="SSF103473">
    <property type="entry name" value="MFS general substrate transporter"/>
    <property type="match status" value="1"/>
</dbReference>
<dbReference type="InterPro" id="IPR020846">
    <property type="entry name" value="MFS_dom"/>
</dbReference>
<feature type="transmembrane region" description="Helical" evidence="4">
    <location>
        <begin position="130"/>
        <end position="151"/>
    </location>
</feature>
<dbReference type="AlphaFoldDB" id="F0RIL2"/>
<accession>F0RIL2</accession>
<feature type="transmembrane region" description="Helical" evidence="4">
    <location>
        <begin position="163"/>
        <end position="186"/>
    </location>
</feature>
<dbReference type="GO" id="GO:0022857">
    <property type="term" value="F:transmembrane transporter activity"/>
    <property type="evidence" value="ECO:0007669"/>
    <property type="project" value="InterPro"/>
</dbReference>
<dbReference type="eggNOG" id="COG2223">
    <property type="taxonomic scope" value="Bacteria"/>
</dbReference>
<reference evidence="6 7" key="1">
    <citation type="journal article" date="2011" name="Stand. Genomic Sci.">
        <title>Complete genome sequence of Cellulophaga lytica type strain (LIM- 21).</title>
        <authorList>
            <person name="Pati A."/>
            <person name="Abt B."/>
            <person name="Teshima H."/>
            <person name="Nolan M."/>
            <person name="Lapidus A."/>
            <person name="Lucas S."/>
            <person name="Hammon N."/>
            <person name="Deshpande S."/>
            <person name="Cheng J.F."/>
            <person name="Tapia R."/>
            <person name="Han C."/>
            <person name="Goodwin L."/>
            <person name="Pitluck S."/>
            <person name="Liolios K."/>
            <person name="Pagani I."/>
            <person name="Mavromatis K."/>
            <person name="Ovchinikova G."/>
            <person name="Chen A."/>
            <person name="Palaniappan K."/>
            <person name="Land M."/>
            <person name="Hauser L."/>
            <person name="Jeffries C.D."/>
            <person name="Detter J.C."/>
            <person name="Brambilla E.M."/>
            <person name="Kannan K.P."/>
            <person name="Rohde M."/>
            <person name="Spring S."/>
            <person name="Goker M."/>
            <person name="Woyke T."/>
            <person name="Bristow J."/>
            <person name="Eisen J.A."/>
            <person name="Markowitz V."/>
            <person name="Hugenholtz P."/>
            <person name="Kyrpides N.C."/>
            <person name="Klenk H.P."/>
            <person name="Ivanova N."/>
        </authorList>
    </citation>
    <scope>NUCLEOTIDE SEQUENCE [LARGE SCALE GENOMIC DNA]</scope>
    <source>
        <strain evidence="7">ATCC 23178 / DSM 7489 / JCM 8516 / NBRC 14961 / NCIMB 1423 / VKM B-1433 / Cy l20</strain>
    </source>
</reference>
<dbReference type="Pfam" id="PF07690">
    <property type="entry name" value="MFS_1"/>
    <property type="match status" value="1"/>
</dbReference>
<sequence>MTRKKLILPLLIASQFACTSLWFAGNAIVDDLALKTGLGASIIGYVLSSVQLGFILGTLVFALLMIADRFSPSKVFAICALFAALCNFSLLAEVITKWHILAARFGTGFFLAGIYPVGMKIAADYYKNGLGKALGFLVGALVLGTAFPFLISGLNWGGNYQTILSATSILALLGGTIVVLLVPNGPYRKRSAKLQIKAGLGLFKNTAFYKSAVGYFGHMWELYAFWAFTPLALKTINNIQNTTYSVPIFTFVVITLGAVSCAIGGTLSKKYGSSKIAITALLISGLFCFLSPLLFNLPILFFFVGWCVWGMAVTADSPQFSSLVAQSAPAELKGTALTVVNSIGFAISILSIQLLSYLSTKINVSLIFLFLGIGPAIGLYTLLSKKIKTNTHNN</sequence>
<dbReference type="OrthoDB" id="9781976at2"/>
<feature type="transmembrane region" description="Helical" evidence="4">
    <location>
        <begin position="364"/>
        <end position="383"/>
    </location>
</feature>
<dbReference type="PROSITE" id="PS50850">
    <property type="entry name" value="MFS"/>
    <property type="match status" value="1"/>
</dbReference>
<dbReference type="Gene3D" id="1.20.1250.20">
    <property type="entry name" value="MFS general substrate transporter like domains"/>
    <property type="match status" value="2"/>
</dbReference>
<evidence type="ECO:0000259" key="5">
    <source>
        <dbReference type="PROSITE" id="PS50850"/>
    </source>
</evidence>
<feature type="transmembrane region" description="Helical" evidence="4">
    <location>
        <begin position="246"/>
        <end position="264"/>
    </location>
</feature>
<dbReference type="Proteomes" id="UP000007487">
    <property type="component" value="Chromosome"/>
</dbReference>
<dbReference type="HOGENOM" id="CLU_056365_0_0_10"/>
<dbReference type="STRING" id="867900.Celly_2539"/>